<evidence type="ECO:0000256" key="4">
    <source>
        <dbReference type="ARBA" id="ARBA00022691"/>
    </source>
</evidence>
<keyword evidence="5" id="KW-0694">RNA-binding</keyword>
<dbReference type="EC" id="2.1.1.-" evidence="7"/>
<reference evidence="10" key="2">
    <citation type="submission" date="2011-02" db="EMBL/GenBank/DDBJ databases">
        <authorList>
            <person name="MacLean D."/>
        </authorList>
    </citation>
    <scope>NUCLEOTIDE SEQUENCE</scope>
</reference>
<gene>
    <name evidence="10" type="primary">AlNc14C12G1462</name>
    <name evidence="10" type="ORF">ALNC14_016680</name>
</gene>
<feature type="domain" description="DRBM" evidence="8">
    <location>
        <begin position="119"/>
        <end position="187"/>
    </location>
</feature>
<dbReference type="GO" id="GO:0003723">
    <property type="term" value="F:RNA binding"/>
    <property type="evidence" value="ECO:0007669"/>
    <property type="project" value="UniProtKB-UniRule"/>
</dbReference>
<evidence type="ECO:0000256" key="5">
    <source>
        <dbReference type="PROSITE-ProRule" id="PRU00266"/>
    </source>
</evidence>
<dbReference type="GO" id="GO:0032259">
    <property type="term" value="P:methylation"/>
    <property type="evidence" value="ECO:0007669"/>
    <property type="project" value="UniProtKB-KW"/>
</dbReference>
<keyword evidence="4 6" id="KW-0949">S-adenosyl-L-methionine</keyword>
<evidence type="ECO:0000256" key="2">
    <source>
        <dbReference type="ARBA" id="ARBA00022603"/>
    </source>
</evidence>
<dbReference type="GO" id="GO:0008173">
    <property type="term" value="F:RNA methyltransferase activity"/>
    <property type="evidence" value="ECO:0007669"/>
    <property type="project" value="UniProtKB-UniRule"/>
</dbReference>
<dbReference type="HOGENOM" id="CLU_746949_0_0_1"/>
<dbReference type="GO" id="GO:0005737">
    <property type="term" value="C:cytoplasm"/>
    <property type="evidence" value="ECO:0007669"/>
    <property type="project" value="TreeGrafter"/>
</dbReference>
<dbReference type="Pfam" id="PF06859">
    <property type="entry name" value="Bin3"/>
    <property type="match status" value="1"/>
</dbReference>
<reference evidence="10" key="1">
    <citation type="journal article" date="2011" name="PLoS Biol.">
        <title>Gene gain and loss during evolution of obligate parasitism in the white rust pathogen of Arabidopsis thaliana.</title>
        <authorList>
            <person name="Kemen E."/>
            <person name="Gardiner A."/>
            <person name="Schultz-Larsen T."/>
            <person name="Kemen A.C."/>
            <person name="Balmuth A.L."/>
            <person name="Robert-Seilaniantz A."/>
            <person name="Bailey K."/>
            <person name="Holub E."/>
            <person name="Studholme D.J."/>
            <person name="Maclean D."/>
            <person name="Jones J.D."/>
        </authorList>
    </citation>
    <scope>NUCLEOTIDE SEQUENCE</scope>
</reference>
<dbReference type="SMART" id="SM00358">
    <property type="entry name" value="DSRM"/>
    <property type="match status" value="1"/>
</dbReference>
<feature type="domain" description="Bin3-type SAM" evidence="9">
    <location>
        <begin position="1"/>
        <end position="320"/>
    </location>
</feature>
<evidence type="ECO:0000259" key="8">
    <source>
        <dbReference type="PROSITE" id="PS50137"/>
    </source>
</evidence>
<evidence type="ECO:0000256" key="7">
    <source>
        <dbReference type="RuleBase" id="RU367087"/>
    </source>
</evidence>
<evidence type="ECO:0000256" key="3">
    <source>
        <dbReference type="ARBA" id="ARBA00022679"/>
    </source>
</evidence>
<dbReference type="InterPro" id="IPR010675">
    <property type="entry name" value="Bin3_C"/>
</dbReference>
<dbReference type="Gene3D" id="3.30.160.20">
    <property type="match status" value="1"/>
</dbReference>
<evidence type="ECO:0000256" key="6">
    <source>
        <dbReference type="PROSITE-ProRule" id="PRU00848"/>
    </source>
</evidence>
<accession>F0W384</accession>
<dbReference type="PROSITE" id="PS51515">
    <property type="entry name" value="BIN3_SAM"/>
    <property type="match status" value="1"/>
</dbReference>
<evidence type="ECO:0000313" key="10">
    <source>
        <dbReference type="EMBL" id="CCA15525.1"/>
    </source>
</evidence>
<dbReference type="PANTHER" id="PTHR12315">
    <property type="entry name" value="BICOID-INTERACTING PROTEIN RELATED"/>
    <property type="match status" value="1"/>
</dbReference>
<dbReference type="GO" id="GO:2000632">
    <property type="term" value="P:negative regulation of pre-miRNA processing"/>
    <property type="evidence" value="ECO:0007669"/>
    <property type="project" value="TreeGrafter"/>
</dbReference>
<name>F0W384_9STRA</name>
<dbReference type="InterPro" id="IPR014720">
    <property type="entry name" value="dsRBD_dom"/>
</dbReference>
<dbReference type="PANTHER" id="PTHR12315:SF1">
    <property type="entry name" value="RNA 5'-MONOPHOSPHATE METHYLTRANSFERASE"/>
    <property type="match status" value="1"/>
</dbReference>
<proteinExistence type="inferred from homology"/>
<dbReference type="Pfam" id="PF00035">
    <property type="entry name" value="dsrm"/>
    <property type="match status" value="1"/>
</dbReference>
<dbReference type="InterPro" id="IPR029063">
    <property type="entry name" value="SAM-dependent_MTases_sf"/>
</dbReference>
<keyword evidence="2 7" id="KW-0489">Methyltransferase</keyword>
<keyword evidence="3 7" id="KW-0808">Transferase</keyword>
<sequence>MMTNAPRLYSVEKVGHENASKVTNPVDESGHVFGNFPAYYSFNPVSERLRFLNHATIQALQSHLLQIPEQDAGNPAVLLDFTEASQLGNLTIALYRRLVGIDEFSESPCESGTESFDVSYVSKLNDLIQRQKINICFQFETKEDERGQKWYHCRVDENGQALAHGKGISKRVAKALAAQSALSLLTNNEQKVSLVSAKKMEAQEEKTRRRLMVIGVDIDPKLIKKATMKTVEVEGDDVLRFMTGDLVDPIVSNRLLESFYRENCNGLKDTKLRFTLVTCFSVLMWIHINHGDDGLRKVLQYLSDSTDHLLLEVQNWKCYR</sequence>
<organism evidence="10">
    <name type="scientific">Albugo laibachii Nc14</name>
    <dbReference type="NCBI Taxonomy" id="890382"/>
    <lineage>
        <taxon>Eukaryota</taxon>
        <taxon>Sar</taxon>
        <taxon>Stramenopiles</taxon>
        <taxon>Oomycota</taxon>
        <taxon>Peronosporomycetes</taxon>
        <taxon>Albuginales</taxon>
        <taxon>Albuginaceae</taxon>
        <taxon>Albugo</taxon>
    </lineage>
</organism>
<dbReference type="PROSITE" id="PS50137">
    <property type="entry name" value="DS_RBD"/>
    <property type="match status" value="1"/>
</dbReference>
<protein>
    <recommendedName>
        <fullName evidence="7">RNA methyltransferase</fullName>
        <ecNumber evidence="7">2.1.1.-</ecNumber>
    </recommendedName>
</protein>
<dbReference type="InterPro" id="IPR039772">
    <property type="entry name" value="Bin3-like"/>
</dbReference>
<dbReference type="EMBL" id="FR824057">
    <property type="protein sequence ID" value="CCA15525.1"/>
    <property type="molecule type" value="Genomic_DNA"/>
</dbReference>
<evidence type="ECO:0000259" key="9">
    <source>
        <dbReference type="PROSITE" id="PS51515"/>
    </source>
</evidence>
<evidence type="ECO:0000256" key="1">
    <source>
        <dbReference type="ARBA" id="ARBA00008361"/>
    </source>
</evidence>
<dbReference type="GO" id="GO:0008171">
    <property type="term" value="F:O-methyltransferase activity"/>
    <property type="evidence" value="ECO:0007669"/>
    <property type="project" value="UniProtKB-UniRule"/>
</dbReference>
<dbReference type="SUPFAM" id="SSF54768">
    <property type="entry name" value="dsRNA-binding domain-like"/>
    <property type="match status" value="1"/>
</dbReference>
<dbReference type="AlphaFoldDB" id="F0W384"/>
<comment type="similarity">
    <text evidence="1 7">Belongs to the methyltransferase superfamily.</text>
</comment>
<dbReference type="Gene3D" id="3.40.50.150">
    <property type="entry name" value="Vaccinia Virus protein VP39"/>
    <property type="match status" value="1"/>
</dbReference>
<dbReference type="InterPro" id="IPR024160">
    <property type="entry name" value="BIN3_SAM-bd_dom"/>
</dbReference>